<dbReference type="CDD" id="cd18793">
    <property type="entry name" value="SF2_C_SNF"/>
    <property type="match status" value="1"/>
</dbReference>
<evidence type="ECO:0000259" key="3">
    <source>
        <dbReference type="PROSITE" id="PS51194"/>
    </source>
</evidence>
<dbReference type="Pfam" id="PF00271">
    <property type="entry name" value="Helicase_C"/>
    <property type="match status" value="1"/>
</dbReference>
<evidence type="ECO:0000313" key="4">
    <source>
        <dbReference type="EMBL" id="GAA4207398.1"/>
    </source>
</evidence>
<accession>A0ABP8BIR7</accession>
<comment type="caution">
    <text evidence="4">The sequence shown here is derived from an EMBL/GenBank/DDBJ whole genome shotgun (WGS) entry which is preliminary data.</text>
</comment>
<dbReference type="InterPro" id="IPR027417">
    <property type="entry name" value="P-loop_NTPase"/>
</dbReference>
<dbReference type="PROSITE" id="PS51192">
    <property type="entry name" value="HELICASE_ATP_BIND_1"/>
    <property type="match status" value="1"/>
</dbReference>
<evidence type="ECO:0000256" key="1">
    <source>
        <dbReference type="ARBA" id="ARBA00022801"/>
    </source>
</evidence>
<dbReference type="EMBL" id="BAABBY010000007">
    <property type="protein sequence ID" value="GAA4207398.1"/>
    <property type="molecule type" value="Genomic_DNA"/>
</dbReference>
<dbReference type="SMART" id="SM00487">
    <property type="entry name" value="DEXDc"/>
    <property type="match status" value="1"/>
</dbReference>
<dbReference type="InterPro" id="IPR049730">
    <property type="entry name" value="SNF2/RAD54-like_C"/>
</dbReference>
<keyword evidence="1" id="KW-0378">Hydrolase</keyword>
<organism evidence="4 5">
    <name type="scientific">Pedobacter jeongneungensis</name>
    <dbReference type="NCBI Taxonomy" id="947309"/>
    <lineage>
        <taxon>Bacteria</taxon>
        <taxon>Pseudomonadati</taxon>
        <taxon>Bacteroidota</taxon>
        <taxon>Sphingobacteriia</taxon>
        <taxon>Sphingobacteriales</taxon>
        <taxon>Sphingobacteriaceae</taxon>
        <taxon>Pedobacter</taxon>
    </lineage>
</organism>
<dbReference type="InterPro" id="IPR001650">
    <property type="entry name" value="Helicase_C-like"/>
</dbReference>
<evidence type="ECO:0000259" key="2">
    <source>
        <dbReference type="PROSITE" id="PS51192"/>
    </source>
</evidence>
<reference evidence="5" key="1">
    <citation type="journal article" date="2019" name="Int. J. Syst. Evol. Microbiol.">
        <title>The Global Catalogue of Microorganisms (GCM) 10K type strain sequencing project: providing services to taxonomists for standard genome sequencing and annotation.</title>
        <authorList>
            <consortium name="The Broad Institute Genomics Platform"/>
            <consortium name="The Broad Institute Genome Sequencing Center for Infectious Disease"/>
            <person name="Wu L."/>
            <person name="Ma J."/>
        </authorList>
    </citation>
    <scope>NUCLEOTIDE SEQUENCE [LARGE SCALE GENOMIC DNA]</scope>
    <source>
        <strain evidence="5">JCM 17626</strain>
    </source>
</reference>
<dbReference type="Gene3D" id="3.40.50.10810">
    <property type="entry name" value="Tandem AAA-ATPase domain"/>
    <property type="match status" value="1"/>
</dbReference>
<keyword evidence="5" id="KW-1185">Reference proteome</keyword>
<sequence>MLRVDSSKACKVVYSLCKHEYLGYLIEPHVVQLNPQGDFSFTYQRIFTHTAEEFNACLSEIDYKLIKILDDIEQDSLIKKYYKKLIRPTEFFTKVFDDKFYENVRPKIEKKLAEALEILKVKNELYVMDKDGWPVERKIELADEPASILFHFRRNETETRYFPTIKYQNLRIEFMFKEAQIISNKPAWLLLNDVLYFFDQDIEGKKLQPFLNKRFIAIPKTTEATYFEKFVAPLIEKHHVYAEGFEIRTEQFEATPVIKVLYVDGGLSQIQLYFKYGEYTFPVENAHKVTVRLEKTADNYIFHRIKRSAEWEKKQFNLLLSLGLKKTSSLFSNLEVGAADENPSYAAINWVNEHIELLEAAGFEIEQATGQKKFVLGASKIDLEVKEGNDWFDIHAVVWFGKYQIPFLSLKQHILHKKREFLLPDGEVAIIPDKWFTQYGSLFSLAEAGQTLKLKKHHIGLINDLAEDSLANVTLERKLQRLSDFEDIADTQMPVHFKGSLRDYQKAGYNWFSFLREYNFGGCLADDMGLGKTIQTLAMLQKVKEDDQLLDTQTTSLIIMPTSLIYNWLTEAKKFTPKLKILAHTGTNRNKDVANFANYDIIITTYGVTRVDVDELKNFYFNYIILDESQNIKNPASKSFKAVRSLKSKHKLILSGTPVENSVSDLWSQLTFLNPGLLGTQAFFYEEYVQAIEKKKDEEKARKLQSIIKPFVLRRTKEQVAAELPPKTEQVIYCDMSEDQAAYYEKTKSAYRNDLLQSMDDGTFAQKQVQLLQGLTALRQLANHPVMIDGEYISDSGKFENVIHTLDNVLKGGHKVLVFSQFVKHLDIFKKHFEAENIPFAYLDGATRNRGEIVSEFQQNTDLKVFLISIKAGGVGLNLTQADYVFILDPWWNPAVEQQAIDRTHRIGQDKKVFIYKFIAKDTVEEKILALQNRKKSLANSLITTEESFFKSLSKEDIRDILN</sequence>
<feature type="domain" description="Helicase C-terminal" evidence="3">
    <location>
        <begin position="801"/>
        <end position="950"/>
    </location>
</feature>
<dbReference type="InterPro" id="IPR000330">
    <property type="entry name" value="SNF2_N"/>
</dbReference>
<dbReference type="PANTHER" id="PTHR10799">
    <property type="entry name" value="SNF2/RAD54 HELICASE FAMILY"/>
    <property type="match status" value="1"/>
</dbReference>
<dbReference type="Pfam" id="PF00176">
    <property type="entry name" value="SNF2-rel_dom"/>
    <property type="match status" value="1"/>
</dbReference>
<dbReference type="SMART" id="SM00490">
    <property type="entry name" value="HELICc"/>
    <property type="match status" value="1"/>
</dbReference>
<feature type="domain" description="Helicase ATP-binding" evidence="2">
    <location>
        <begin position="513"/>
        <end position="676"/>
    </location>
</feature>
<dbReference type="PROSITE" id="PS51194">
    <property type="entry name" value="HELICASE_CTER"/>
    <property type="match status" value="1"/>
</dbReference>
<dbReference type="SUPFAM" id="SSF52540">
    <property type="entry name" value="P-loop containing nucleoside triphosphate hydrolases"/>
    <property type="match status" value="2"/>
</dbReference>
<dbReference type="InterPro" id="IPR038718">
    <property type="entry name" value="SNF2-like_sf"/>
</dbReference>
<gene>
    <name evidence="4" type="ORF">GCM10022289_29780</name>
</gene>
<protein>
    <recommendedName>
        <fullName evidence="6">Helicase-like protein</fullName>
    </recommendedName>
</protein>
<dbReference type="Gene3D" id="3.40.50.300">
    <property type="entry name" value="P-loop containing nucleotide triphosphate hydrolases"/>
    <property type="match status" value="1"/>
</dbReference>
<proteinExistence type="predicted"/>
<name>A0ABP8BIR7_9SPHI</name>
<dbReference type="CDD" id="cd18012">
    <property type="entry name" value="DEXQc_arch_SWI2_SNF2"/>
    <property type="match status" value="1"/>
</dbReference>
<dbReference type="InterPro" id="IPR014001">
    <property type="entry name" value="Helicase_ATP-bd"/>
</dbReference>
<dbReference type="Proteomes" id="UP001501772">
    <property type="component" value="Unassembled WGS sequence"/>
</dbReference>
<evidence type="ECO:0000313" key="5">
    <source>
        <dbReference type="Proteomes" id="UP001501772"/>
    </source>
</evidence>
<dbReference type="RefSeq" id="WP_344852243.1">
    <property type="nucleotide sequence ID" value="NZ_BAABBY010000007.1"/>
</dbReference>
<evidence type="ECO:0008006" key="6">
    <source>
        <dbReference type="Google" id="ProtNLM"/>
    </source>
</evidence>